<name>A0ABS7SJ60_9BURK</name>
<dbReference type="Gene3D" id="3.40.50.300">
    <property type="entry name" value="P-loop containing nucleotide triphosphate hydrolases"/>
    <property type="match status" value="1"/>
</dbReference>
<dbReference type="InterPro" id="IPR027417">
    <property type="entry name" value="P-loop_NTPase"/>
</dbReference>
<comment type="caution">
    <text evidence="2">The sequence shown here is derived from an EMBL/GenBank/DDBJ whole genome shotgun (WGS) entry which is preliminary data.</text>
</comment>
<keyword evidence="2" id="KW-0547">Nucleotide-binding</keyword>
<feature type="domain" description="AAA+ ATPase" evidence="1">
    <location>
        <begin position="164"/>
        <end position="353"/>
    </location>
</feature>
<dbReference type="SUPFAM" id="SSF52540">
    <property type="entry name" value="P-loop containing nucleoside triphosphate hydrolases"/>
    <property type="match status" value="1"/>
</dbReference>
<sequence>MRGQAGPVGDQLATLPPQPKTVRETGLELSLLVELASKAMYSGAKIPLPLLAGKLRVSIGVMREVLEAMVADQMTEAGWGGDTDLDLQYHLTAIGKQRAAEYLARCRYAGPAPVTLQAYRDVCLRQSTRQADAPRIGAAEMAAAFADDHLDAAVCEQLGASLQSSRSLLLYGPSGSGKTTLARKVGQLQQGLVAVPHAILVDQDIIQFYDPLVHLAPSQAARQGENQRSVDARWSLCQRPVVQLGAELSQEMLDLRYDSANGVYQAPPHFMANGGMLVVDDLGRQRVAPADLLNRWATPLEAGTDQLTVDGGHKIGVPFDATLVFITNYAPARLLDDASMRRVGYKIQVGALTEQNYRALFRHQCRLLRISHDDAVAEHLLTRLHAPAGRPLLASTPRELLGRICDFASFSGIAPRLTVATLEQAWVSMFAGCAHGLVSPSLPPAPYNTYGSDPLLERI</sequence>
<dbReference type="EMBL" id="JAFBIL020000001">
    <property type="protein sequence ID" value="MBZ2206067.1"/>
    <property type="molecule type" value="Genomic_DNA"/>
</dbReference>
<proteinExistence type="predicted"/>
<keyword evidence="2" id="KW-0067">ATP-binding</keyword>
<dbReference type="SMART" id="SM00382">
    <property type="entry name" value="AAA"/>
    <property type="match status" value="1"/>
</dbReference>
<evidence type="ECO:0000313" key="2">
    <source>
        <dbReference type="EMBL" id="MBZ2206067.1"/>
    </source>
</evidence>
<accession>A0ABS7SJ60</accession>
<dbReference type="InterPro" id="IPR003593">
    <property type="entry name" value="AAA+_ATPase"/>
</dbReference>
<dbReference type="GO" id="GO:0005524">
    <property type="term" value="F:ATP binding"/>
    <property type="evidence" value="ECO:0007669"/>
    <property type="project" value="UniProtKB-KW"/>
</dbReference>
<protein>
    <submittedName>
        <fullName evidence="2">ATP-binding protein</fullName>
    </submittedName>
</protein>
<reference evidence="2 3" key="1">
    <citation type="submission" date="2021-08" db="EMBL/GenBank/DDBJ databases">
        <title>Massilia sp. R798.</title>
        <authorList>
            <person name="Baek J.H."/>
            <person name="Jung H.S."/>
            <person name="Kim K.R."/>
            <person name="Jeon C.O."/>
        </authorList>
    </citation>
    <scope>NUCLEOTIDE SEQUENCE [LARGE SCALE GENOMIC DNA]</scope>
    <source>
        <strain evidence="2 3">R798</strain>
    </source>
</reference>
<evidence type="ECO:0000313" key="3">
    <source>
        <dbReference type="Proteomes" id="UP000809349"/>
    </source>
</evidence>
<evidence type="ECO:0000259" key="1">
    <source>
        <dbReference type="SMART" id="SM00382"/>
    </source>
</evidence>
<dbReference type="Proteomes" id="UP000809349">
    <property type="component" value="Unassembled WGS sequence"/>
</dbReference>
<organism evidence="2 3">
    <name type="scientific">Massilia soli</name>
    <dbReference type="NCBI Taxonomy" id="2792854"/>
    <lineage>
        <taxon>Bacteria</taxon>
        <taxon>Pseudomonadati</taxon>
        <taxon>Pseudomonadota</taxon>
        <taxon>Betaproteobacteria</taxon>
        <taxon>Burkholderiales</taxon>
        <taxon>Oxalobacteraceae</taxon>
        <taxon>Telluria group</taxon>
        <taxon>Massilia</taxon>
    </lineage>
</organism>
<keyword evidence="3" id="KW-1185">Reference proteome</keyword>
<gene>
    <name evidence="2" type="ORF">I4X03_002205</name>
</gene>